<reference evidence="2 3" key="1">
    <citation type="journal article" date="2012" name="PLoS Pathog.">
        <title>Diverse lifestyles and strategies of plant pathogenesis encoded in the genomes of eighteen Dothideomycetes fungi.</title>
        <authorList>
            <person name="Ohm R.A."/>
            <person name="Feau N."/>
            <person name="Henrissat B."/>
            <person name="Schoch C.L."/>
            <person name="Horwitz B.A."/>
            <person name="Barry K.W."/>
            <person name="Condon B.J."/>
            <person name="Copeland A.C."/>
            <person name="Dhillon B."/>
            <person name="Glaser F."/>
            <person name="Hesse C.N."/>
            <person name="Kosti I."/>
            <person name="LaButti K."/>
            <person name="Lindquist E.A."/>
            <person name="Lucas S."/>
            <person name="Salamov A.A."/>
            <person name="Bradshaw R.E."/>
            <person name="Ciuffetti L."/>
            <person name="Hamelin R.C."/>
            <person name="Kema G.H.J."/>
            <person name="Lawrence C."/>
            <person name="Scott J.A."/>
            <person name="Spatafora J.W."/>
            <person name="Turgeon B.G."/>
            <person name="de Wit P.J.G.M."/>
            <person name="Zhong S."/>
            <person name="Goodwin S.B."/>
            <person name="Grigoriev I.V."/>
        </authorList>
    </citation>
    <scope>NUCLEOTIDE SEQUENCE [LARGE SCALE GENOMIC DNA]</scope>
    <source>
        <strain evidence="2 3">CIRAD86</strain>
    </source>
</reference>
<dbReference type="HOGENOM" id="CLU_1138433_0_0_1"/>
<dbReference type="VEuPathDB" id="FungiDB:MYCFIDRAFT_210892"/>
<accession>M2Z3T9</accession>
<evidence type="ECO:0000313" key="2">
    <source>
        <dbReference type="EMBL" id="EME84480.1"/>
    </source>
</evidence>
<feature type="region of interest" description="Disordered" evidence="1">
    <location>
        <begin position="1"/>
        <end position="111"/>
    </location>
</feature>
<name>M2Z3T9_PSEFD</name>
<proteinExistence type="predicted"/>
<protein>
    <submittedName>
        <fullName evidence="2">Uncharacterized protein</fullName>
    </submittedName>
</protein>
<dbReference type="KEGG" id="pfj:MYCFIDRAFT_210892"/>
<dbReference type="EMBL" id="KB446557">
    <property type="protein sequence ID" value="EME84480.1"/>
    <property type="molecule type" value="Genomic_DNA"/>
</dbReference>
<feature type="region of interest" description="Disordered" evidence="1">
    <location>
        <begin position="137"/>
        <end position="215"/>
    </location>
</feature>
<dbReference type="RefSeq" id="XP_007925104.1">
    <property type="nucleotide sequence ID" value="XM_007926913.1"/>
</dbReference>
<dbReference type="AlphaFoldDB" id="M2Z3T9"/>
<dbReference type="OrthoDB" id="10503469at2759"/>
<dbReference type="GeneID" id="19337237"/>
<evidence type="ECO:0000256" key="1">
    <source>
        <dbReference type="SAM" id="MobiDB-lite"/>
    </source>
</evidence>
<feature type="compositionally biased region" description="Low complexity" evidence="1">
    <location>
        <begin position="15"/>
        <end position="28"/>
    </location>
</feature>
<gene>
    <name evidence="2" type="ORF">MYCFIDRAFT_210892</name>
</gene>
<dbReference type="Proteomes" id="UP000016932">
    <property type="component" value="Unassembled WGS sequence"/>
</dbReference>
<evidence type="ECO:0000313" key="3">
    <source>
        <dbReference type="Proteomes" id="UP000016932"/>
    </source>
</evidence>
<organism evidence="2 3">
    <name type="scientific">Pseudocercospora fijiensis (strain CIRAD86)</name>
    <name type="common">Black leaf streak disease fungus</name>
    <name type="synonym">Mycosphaerella fijiensis</name>
    <dbReference type="NCBI Taxonomy" id="383855"/>
    <lineage>
        <taxon>Eukaryota</taxon>
        <taxon>Fungi</taxon>
        <taxon>Dikarya</taxon>
        <taxon>Ascomycota</taxon>
        <taxon>Pezizomycotina</taxon>
        <taxon>Dothideomycetes</taxon>
        <taxon>Dothideomycetidae</taxon>
        <taxon>Mycosphaerellales</taxon>
        <taxon>Mycosphaerellaceae</taxon>
        <taxon>Pseudocercospora</taxon>
    </lineage>
</organism>
<sequence>MVASLRRILGKRSLSTTSSSEHTDQSSSHNDTAQEPIKLGDLAVPAPPPRTLQRKSPSREQLQKYKQKAPFFNFATPPPGNTNETSPPLESPRSAPHLASPTPTKRRVEARGCQFEIMEPGELREASKSAEDLTAAGRILAALGPSRSTRSRSRRAQRSDSTQEDELAVTKDLASATAFGTASKDTLQLPGPHLWKKSENRARSPPHPLWYPKNKNLGEQTTMLFQIPTNSFKNSSPHAFPCER</sequence>
<keyword evidence="3" id="KW-1185">Reference proteome</keyword>